<comment type="caution">
    <text evidence="3">The sequence shown here is derived from an EMBL/GenBank/DDBJ whole genome shotgun (WGS) entry which is preliminary data.</text>
</comment>
<keyword evidence="1" id="KW-0472">Membrane</keyword>
<evidence type="ECO:0000259" key="2">
    <source>
        <dbReference type="Pfam" id="PF05170"/>
    </source>
</evidence>
<dbReference type="OrthoDB" id="9810976at2"/>
<evidence type="ECO:0000256" key="1">
    <source>
        <dbReference type="SAM" id="Phobius"/>
    </source>
</evidence>
<keyword evidence="1" id="KW-0812">Transmembrane</keyword>
<sequence length="261" mass="27479">MNKKYIFIGGGVLVVAIIGFIIMAILNLGSLIKLAVEEVGPKLTQSEVKLDSADISFLSGSGELDGLLVGNPKGYSAPNAIKVGNIRMTVDKGSLTTDRIIIREIVILAPEITYEKKGKTDNFKALIANVNKAIASEKKQEKSNDSGSKEEAGSQKKVQIDNLIIKNGKVNLAGGLLKTFGDKGMGINLPDIHLKDIGKKKDTTPAQAFALVLNEMTKGIGSSVGNVAKTLQDTLKKGLESGGGAVDNVTKGIKSLFGGDE</sequence>
<keyword evidence="1" id="KW-1133">Transmembrane helix</keyword>
<dbReference type="InterPro" id="IPR007844">
    <property type="entry name" value="AsmA"/>
</dbReference>
<proteinExistence type="predicted"/>
<evidence type="ECO:0000313" key="4">
    <source>
        <dbReference type="Proteomes" id="UP000438699"/>
    </source>
</evidence>
<gene>
    <name evidence="3" type="ORF">F8A88_08050</name>
</gene>
<name>A0A6N6N3H1_9BACT</name>
<reference evidence="3 4" key="1">
    <citation type="journal article" date="2017" name="Int. J. Syst. Evol. Microbiol.">
        <title>Desulfovibrio senegalensis sp. nov., a mesophilic sulfate reducer isolated from marine sediment.</title>
        <authorList>
            <person name="Thioye A."/>
            <person name="Gam Z.B.A."/>
            <person name="Mbengue M."/>
            <person name="Cayol J.L."/>
            <person name="Joseph-Bartoli M."/>
            <person name="Toure-Kane C."/>
            <person name="Labat M."/>
        </authorList>
    </citation>
    <scope>NUCLEOTIDE SEQUENCE [LARGE SCALE GENOMIC DNA]</scope>
    <source>
        <strain evidence="3 4">DSM 101509</strain>
    </source>
</reference>
<protein>
    <recommendedName>
        <fullName evidence="2">AsmA domain-containing protein</fullName>
    </recommendedName>
</protein>
<dbReference type="RefSeq" id="WP_151150606.1">
    <property type="nucleotide sequence ID" value="NZ_WAIE01000002.1"/>
</dbReference>
<organism evidence="3 4">
    <name type="scientific">Pseudodesulfovibrio senegalensis</name>
    <dbReference type="NCBI Taxonomy" id="1721087"/>
    <lineage>
        <taxon>Bacteria</taxon>
        <taxon>Pseudomonadati</taxon>
        <taxon>Thermodesulfobacteriota</taxon>
        <taxon>Desulfovibrionia</taxon>
        <taxon>Desulfovibrionales</taxon>
        <taxon>Desulfovibrionaceae</taxon>
    </lineage>
</organism>
<feature type="transmembrane region" description="Helical" evidence="1">
    <location>
        <begin position="6"/>
        <end position="26"/>
    </location>
</feature>
<dbReference type="Proteomes" id="UP000438699">
    <property type="component" value="Unassembled WGS sequence"/>
</dbReference>
<accession>A0A6N6N3H1</accession>
<keyword evidence="4" id="KW-1185">Reference proteome</keyword>
<feature type="domain" description="AsmA" evidence="2">
    <location>
        <begin position="2"/>
        <end position="176"/>
    </location>
</feature>
<dbReference type="AlphaFoldDB" id="A0A6N6N3H1"/>
<dbReference type="Pfam" id="PF05170">
    <property type="entry name" value="AsmA"/>
    <property type="match status" value="1"/>
</dbReference>
<evidence type="ECO:0000313" key="3">
    <source>
        <dbReference type="EMBL" id="KAB1442385.1"/>
    </source>
</evidence>
<dbReference type="EMBL" id="WAIE01000002">
    <property type="protein sequence ID" value="KAB1442385.1"/>
    <property type="molecule type" value="Genomic_DNA"/>
</dbReference>